<gene>
    <name evidence="11" type="ORF">HNI00_11390</name>
</gene>
<evidence type="ECO:0000256" key="6">
    <source>
        <dbReference type="ARBA" id="ARBA00022960"/>
    </source>
</evidence>
<evidence type="ECO:0000256" key="9">
    <source>
        <dbReference type="PROSITE-ProRule" id="PRU01373"/>
    </source>
</evidence>
<evidence type="ECO:0000256" key="2">
    <source>
        <dbReference type="ARBA" id="ARBA00005992"/>
    </source>
</evidence>
<feature type="domain" description="L,D-TPase catalytic" evidence="10">
    <location>
        <begin position="99"/>
        <end position="224"/>
    </location>
</feature>
<dbReference type="InterPro" id="IPR038063">
    <property type="entry name" value="Transpep_catalytic_dom"/>
</dbReference>
<keyword evidence="7 9" id="KW-0573">Peptidoglycan synthesis</keyword>
<dbReference type="CDD" id="cd16913">
    <property type="entry name" value="YkuD_like"/>
    <property type="match status" value="1"/>
</dbReference>
<keyword evidence="5" id="KW-0378">Hydrolase</keyword>
<dbReference type="GO" id="GO:0018104">
    <property type="term" value="P:peptidoglycan-protein cross-linking"/>
    <property type="evidence" value="ECO:0007669"/>
    <property type="project" value="TreeGrafter"/>
</dbReference>
<evidence type="ECO:0000256" key="1">
    <source>
        <dbReference type="ARBA" id="ARBA00004752"/>
    </source>
</evidence>
<dbReference type="GO" id="GO:0008360">
    <property type="term" value="P:regulation of cell shape"/>
    <property type="evidence" value="ECO:0007669"/>
    <property type="project" value="UniProtKB-UniRule"/>
</dbReference>
<keyword evidence="3" id="KW-0328">Glycosyltransferase</keyword>
<dbReference type="SUPFAM" id="SSF141523">
    <property type="entry name" value="L,D-transpeptidase catalytic domain-like"/>
    <property type="match status" value="1"/>
</dbReference>
<evidence type="ECO:0000256" key="4">
    <source>
        <dbReference type="ARBA" id="ARBA00022679"/>
    </source>
</evidence>
<dbReference type="PROSITE" id="PS52029">
    <property type="entry name" value="LD_TPASE"/>
    <property type="match status" value="1"/>
</dbReference>
<dbReference type="PANTHER" id="PTHR30582:SF24">
    <property type="entry name" value="L,D-TRANSPEPTIDASE ERFK_SRFK-RELATED"/>
    <property type="match status" value="1"/>
</dbReference>
<dbReference type="InterPro" id="IPR050979">
    <property type="entry name" value="LD-transpeptidase"/>
</dbReference>
<comment type="similarity">
    <text evidence="2">Belongs to the YkuD family.</text>
</comment>
<accession>A0AA97BD06</accession>
<evidence type="ECO:0000259" key="10">
    <source>
        <dbReference type="PROSITE" id="PS52029"/>
    </source>
</evidence>
<organism evidence="11">
    <name type="scientific">Thermoleptolyngbya oregonensis NK1-22</name>
    <dbReference type="NCBI Taxonomy" id="2547457"/>
    <lineage>
        <taxon>Bacteria</taxon>
        <taxon>Bacillati</taxon>
        <taxon>Cyanobacteriota</taxon>
        <taxon>Cyanophyceae</taxon>
        <taxon>Oculatellales</taxon>
        <taxon>Oculatellaceae</taxon>
        <taxon>Thermoleptolyngbya</taxon>
    </lineage>
</organism>
<feature type="active site" description="Nucleophile" evidence="9">
    <location>
        <position position="200"/>
    </location>
</feature>
<dbReference type="Gene3D" id="2.40.440.10">
    <property type="entry name" value="L,D-transpeptidase catalytic domain-like"/>
    <property type="match status" value="1"/>
</dbReference>
<reference evidence="11" key="1">
    <citation type="submission" date="2020-05" db="EMBL/GenBank/DDBJ databases">
        <authorList>
            <person name="Zhu T."/>
            <person name="Keshari N."/>
            <person name="Lu X."/>
        </authorList>
    </citation>
    <scope>NUCLEOTIDE SEQUENCE</scope>
    <source>
        <strain evidence="11">NK1-22</strain>
    </source>
</reference>
<dbReference type="EMBL" id="CP053540">
    <property type="protein sequence ID" value="WOB43689.1"/>
    <property type="molecule type" value="Genomic_DNA"/>
</dbReference>
<feature type="active site" description="Proton donor/acceptor" evidence="9">
    <location>
        <position position="184"/>
    </location>
</feature>
<dbReference type="GO" id="GO:0016757">
    <property type="term" value="F:glycosyltransferase activity"/>
    <property type="evidence" value="ECO:0007669"/>
    <property type="project" value="UniProtKB-KW"/>
</dbReference>
<evidence type="ECO:0000256" key="3">
    <source>
        <dbReference type="ARBA" id="ARBA00022676"/>
    </source>
</evidence>
<dbReference type="PANTHER" id="PTHR30582">
    <property type="entry name" value="L,D-TRANSPEPTIDASE"/>
    <property type="match status" value="1"/>
</dbReference>
<evidence type="ECO:0000256" key="8">
    <source>
        <dbReference type="ARBA" id="ARBA00023316"/>
    </source>
</evidence>
<dbReference type="GO" id="GO:0071972">
    <property type="term" value="F:peptidoglycan L,D-transpeptidase activity"/>
    <property type="evidence" value="ECO:0007669"/>
    <property type="project" value="TreeGrafter"/>
</dbReference>
<comment type="pathway">
    <text evidence="1 9">Cell wall biogenesis; peptidoglycan biosynthesis.</text>
</comment>
<dbReference type="Pfam" id="PF03734">
    <property type="entry name" value="YkuD"/>
    <property type="match status" value="1"/>
</dbReference>
<protein>
    <submittedName>
        <fullName evidence="11">L,D-transpeptidase family protein</fullName>
    </submittedName>
</protein>
<keyword evidence="4" id="KW-0808">Transferase</keyword>
<evidence type="ECO:0000313" key="11">
    <source>
        <dbReference type="EMBL" id="WOB43689.1"/>
    </source>
</evidence>
<dbReference type="InterPro" id="IPR005490">
    <property type="entry name" value="LD_TPept_cat_dom"/>
</dbReference>
<evidence type="ECO:0000256" key="5">
    <source>
        <dbReference type="ARBA" id="ARBA00022801"/>
    </source>
</evidence>
<proteinExistence type="inferred from homology"/>
<dbReference type="GO" id="GO:0071555">
    <property type="term" value="P:cell wall organization"/>
    <property type="evidence" value="ECO:0007669"/>
    <property type="project" value="UniProtKB-UniRule"/>
</dbReference>
<name>A0AA97BD06_9CYAN</name>
<keyword evidence="8 9" id="KW-0961">Cell wall biogenesis/degradation</keyword>
<dbReference type="AlphaFoldDB" id="A0AA97BD06"/>
<dbReference type="KEGG" id="tog:HNI00_11390"/>
<dbReference type="GO" id="GO:0005576">
    <property type="term" value="C:extracellular region"/>
    <property type="evidence" value="ECO:0007669"/>
    <property type="project" value="TreeGrafter"/>
</dbReference>
<keyword evidence="6 9" id="KW-0133">Cell shape</keyword>
<sequence>MHWNQPDWRSGRNSPRWIRSRGGRGVSSALVLGAIALLSSPAASQPAAEAYPVSTSGPTSGQAIPAAAPLPIYYNTTLPELPPLWDVEQFTPAPRTKATHLVLSISQRRVFAYQYDTVLGSFPVAVGKPSTPTPTGEFTIFEMIEDPTWQNPWTGEIRQPGADSALGLRWIGFAELPNGVIGFHGTPTVSSIGQAASNGCVRLRNEDVLALYALVEVGTPVRVEP</sequence>
<evidence type="ECO:0000256" key="7">
    <source>
        <dbReference type="ARBA" id="ARBA00022984"/>
    </source>
</evidence>